<name>A0A1V5ZP19_9BACT</name>
<dbReference type="InterPro" id="IPR036419">
    <property type="entry name" value="Ribosomal_S3_C_sf"/>
</dbReference>
<dbReference type="GO" id="GO:0003735">
    <property type="term" value="F:structural constituent of ribosome"/>
    <property type="evidence" value="ECO:0007669"/>
    <property type="project" value="InterPro"/>
</dbReference>
<evidence type="ECO:0000256" key="3">
    <source>
        <dbReference type="ARBA" id="ARBA00023274"/>
    </source>
</evidence>
<reference evidence="5" key="1">
    <citation type="submission" date="2017-02" db="EMBL/GenBank/DDBJ databases">
        <title>Delving into the versatile metabolic prowess of the omnipresent phylum Bacteroidetes.</title>
        <authorList>
            <person name="Nobu M.K."/>
            <person name="Mei R."/>
            <person name="Narihiro T."/>
            <person name="Kuroda K."/>
            <person name="Liu W.-T."/>
        </authorList>
    </citation>
    <scope>NUCLEOTIDE SEQUENCE</scope>
    <source>
        <strain evidence="5">ADurb.Bin160</strain>
    </source>
</reference>
<dbReference type="InterPro" id="IPR001351">
    <property type="entry name" value="Ribosomal_uS3_C"/>
</dbReference>
<feature type="domain" description="Small ribosomal subunit protein uS3 C-terminal" evidence="4">
    <location>
        <begin position="34"/>
        <end position="72"/>
    </location>
</feature>
<evidence type="ECO:0000259" key="4">
    <source>
        <dbReference type="Pfam" id="PF00189"/>
    </source>
</evidence>
<dbReference type="Proteomes" id="UP000485621">
    <property type="component" value="Unassembled WGS sequence"/>
</dbReference>
<evidence type="ECO:0000256" key="2">
    <source>
        <dbReference type="ARBA" id="ARBA00022980"/>
    </source>
</evidence>
<dbReference type="Pfam" id="PF00189">
    <property type="entry name" value="Ribosomal_S3_C"/>
    <property type="match status" value="1"/>
</dbReference>
<comment type="caution">
    <text evidence="5">The sequence shown here is derived from an EMBL/GenBank/DDBJ whole genome shotgun (WGS) entry which is preliminary data.</text>
</comment>
<dbReference type="PANTHER" id="PTHR11760">
    <property type="entry name" value="30S/40S RIBOSOMAL PROTEIN S3"/>
    <property type="match status" value="1"/>
</dbReference>
<comment type="similarity">
    <text evidence="1">Belongs to the universal ribosomal protein uS3 family.</text>
</comment>
<dbReference type="GO" id="GO:0006412">
    <property type="term" value="P:translation"/>
    <property type="evidence" value="ECO:0007669"/>
    <property type="project" value="InterPro"/>
</dbReference>
<accession>A0A1V5ZP19</accession>
<organism evidence="5">
    <name type="scientific">candidate division CPR1 bacterium ADurb.Bin160</name>
    <dbReference type="NCBI Taxonomy" id="1852826"/>
    <lineage>
        <taxon>Bacteria</taxon>
        <taxon>candidate division CPR1</taxon>
    </lineage>
</organism>
<sequence>MENELNKKWGKKFIVSVKEVRVPEFSAKIMAEFISNQLENRMPYRKVAKNVLQKVMQKGANGIKISIGGRLN</sequence>
<keyword evidence="3" id="KW-0687">Ribonucleoprotein</keyword>
<dbReference type="SUPFAM" id="SSF54821">
    <property type="entry name" value="Ribosomal protein S3 C-terminal domain"/>
    <property type="match status" value="1"/>
</dbReference>
<gene>
    <name evidence="5" type="primary">rpsC</name>
    <name evidence="5" type="ORF">BWY04_00654</name>
</gene>
<dbReference type="Gene3D" id="3.30.1140.32">
    <property type="entry name" value="Ribosomal protein S3, C-terminal domain"/>
    <property type="match status" value="1"/>
</dbReference>
<evidence type="ECO:0000256" key="1">
    <source>
        <dbReference type="ARBA" id="ARBA00010761"/>
    </source>
</evidence>
<evidence type="ECO:0000313" key="5">
    <source>
        <dbReference type="EMBL" id="OQB41762.1"/>
    </source>
</evidence>
<dbReference type="AlphaFoldDB" id="A0A1V5ZP19"/>
<keyword evidence="2 5" id="KW-0689">Ribosomal protein</keyword>
<proteinExistence type="inferred from homology"/>
<dbReference type="EMBL" id="MWDB01000011">
    <property type="protein sequence ID" value="OQB41762.1"/>
    <property type="molecule type" value="Genomic_DNA"/>
</dbReference>
<dbReference type="GO" id="GO:0022627">
    <property type="term" value="C:cytosolic small ribosomal subunit"/>
    <property type="evidence" value="ECO:0007669"/>
    <property type="project" value="TreeGrafter"/>
</dbReference>
<dbReference type="PANTHER" id="PTHR11760:SF19">
    <property type="entry name" value="SMALL RIBOSOMAL SUBUNIT PROTEIN US3C"/>
    <property type="match status" value="1"/>
</dbReference>
<dbReference type="InterPro" id="IPR057258">
    <property type="entry name" value="Ribosomal_uS3"/>
</dbReference>
<protein>
    <submittedName>
        <fullName evidence="5">30S ribosomal protein S3</fullName>
    </submittedName>
</protein>